<evidence type="ECO:0000313" key="2">
    <source>
        <dbReference type="Proteomes" id="UP000053424"/>
    </source>
</evidence>
<organism evidence="1 2">
    <name type="scientific">Hebeloma cylindrosporum</name>
    <dbReference type="NCBI Taxonomy" id="76867"/>
    <lineage>
        <taxon>Eukaryota</taxon>
        <taxon>Fungi</taxon>
        <taxon>Dikarya</taxon>
        <taxon>Basidiomycota</taxon>
        <taxon>Agaricomycotina</taxon>
        <taxon>Agaricomycetes</taxon>
        <taxon>Agaricomycetidae</taxon>
        <taxon>Agaricales</taxon>
        <taxon>Agaricineae</taxon>
        <taxon>Hymenogastraceae</taxon>
        <taxon>Hebeloma</taxon>
    </lineage>
</organism>
<protein>
    <submittedName>
        <fullName evidence="1">Uncharacterized protein</fullName>
    </submittedName>
</protein>
<reference evidence="2" key="2">
    <citation type="submission" date="2015-01" db="EMBL/GenBank/DDBJ databases">
        <title>Evolutionary Origins and Diversification of the Mycorrhizal Mutualists.</title>
        <authorList>
            <consortium name="DOE Joint Genome Institute"/>
            <consortium name="Mycorrhizal Genomics Consortium"/>
            <person name="Kohler A."/>
            <person name="Kuo A."/>
            <person name="Nagy L.G."/>
            <person name="Floudas D."/>
            <person name="Copeland A."/>
            <person name="Barry K.W."/>
            <person name="Cichocki N."/>
            <person name="Veneault-Fourrey C."/>
            <person name="LaButti K."/>
            <person name="Lindquist E.A."/>
            <person name="Lipzen A."/>
            <person name="Lundell T."/>
            <person name="Morin E."/>
            <person name="Murat C."/>
            <person name="Riley R."/>
            <person name="Ohm R."/>
            <person name="Sun H."/>
            <person name="Tunlid A."/>
            <person name="Henrissat B."/>
            <person name="Grigoriev I.V."/>
            <person name="Hibbett D.S."/>
            <person name="Martin F."/>
        </authorList>
    </citation>
    <scope>NUCLEOTIDE SEQUENCE [LARGE SCALE GENOMIC DNA]</scope>
    <source>
        <strain evidence="2">h7</strain>
    </source>
</reference>
<dbReference type="EMBL" id="KN831789">
    <property type="protein sequence ID" value="KIM38667.1"/>
    <property type="molecule type" value="Genomic_DNA"/>
</dbReference>
<reference evidence="1 2" key="1">
    <citation type="submission" date="2014-04" db="EMBL/GenBank/DDBJ databases">
        <authorList>
            <consortium name="DOE Joint Genome Institute"/>
            <person name="Kuo A."/>
            <person name="Gay G."/>
            <person name="Dore J."/>
            <person name="Kohler A."/>
            <person name="Nagy L.G."/>
            <person name="Floudas D."/>
            <person name="Copeland A."/>
            <person name="Barry K.W."/>
            <person name="Cichocki N."/>
            <person name="Veneault-Fourrey C."/>
            <person name="LaButti K."/>
            <person name="Lindquist E.A."/>
            <person name="Lipzen A."/>
            <person name="Lundell T."/>
            <person name="Morin E."/>
            <person name="Murat C."/>
            <person name="Sun H."/>
            <person name="Tunlid A."/>
            <person name="Henrissat B."/>
            <person name="Grigoriev I.V."/>
            <person name="Hibbett D.S."/>
            <person name="Martin F."/>
            <person name="Nordberg H.P."/>
            <person name="Cantor M.N."/>
            <person name="Hua S.X."/>
        </authorList>
    </citation>
    <scope>NUCLEOTIDE SEQUENCE [LARGE SCALE GENOMIC DNA]</scope>
    <source>
        <strain evidence="2">h7</strain>
    </source>
</reference>
<evidence type="ECO:0000313" key="1">
    <source>
        <dbReference type="EMBL" id="KIM38667.1"/>
    </source>
</evidence>
<accession>A0A0C2YCF9</accession>
<sequence>MLTHNLASSPSMWNRQPISTLDNSIVEDSELERDVTKVEELVDALLNGPGTTNEHDALTSSITEASDLSLGVKERGIICWAQKVQDSAQSREPMTPHNNKLQDTTQSVQLQIDTLDMTIQMNASNIFHMRSEPLSGLPTGYTTYILYVIGWFAITEDPAGKTAIDTAACH</sequence>
<dbReference type="AlphaFoldDB" id="A0A0C2YCF9"/>
<dbReference type="Proteomes" id="UP000053424">
    <property type="component" value="Unassembled WGS sequence"/>
</dbReference>
<dbReference type="HOGENOM" id="CLU_1570829_0_0_1"/>
<keyword evidence="2" id="KW-1185">Reference proteome</keyword>
<proteinExistence type="predicted"/>
<name>A0A0C2YCF9_HEBCY</name>
<gene>
    <name evidence="1" type="ORF">M413DRAFT_29911</name>
</gene>